<dbReference type="Gramene" id="PVH66148">
    <property type="protein sequence ID" value="PVH66148"/>
    <property type="gene ID" value="PAHAL_1G162300"/>
</dbReference>
<organism evidence="1">
    <name type="scientific">Panicum hallii</name>
    <dbReference type="NCBI Taxonomy" id="206008"/>
    <lineage>
        <taxon>Eukaryota</taxon>
        <taxon>Viridiplantae</taxon>
        <taxon>Streptophyta</taxon>
        <taxon>Embryophyta</taxon>
        <taxon>Tracheophyta</taxon>
        <taxon>Spermatophyta</taxon>
        <taxon>Magnoliopsida</taxon>
        <taxon>Liliopsida</taxon>
        <taxon>Poales</taxon>
        <taxon>Poaceae</taxon>
        <taxon>PACMAD clade</taxon>
        <taxon>Panicoideae</taxon>
        <taxon>Panicodae</taxon>
        <taxon>Paniceae</taxon>
        <taxon>Panicinae</taxon>
        <taxon>Panicum</taxon>
        <taxon>Panicum sect. Panicum</taxon>
    </lineage>
</organism>
<gene>
    <name evidence="1" type="ORF">PAHAL_1G162300</name>
</gene>
<dbReference type="EMBL" id="CM008046">
    <property type="protein sequence ID" value="PVH66148.1"/>
    <property type="molecule type" value="Genomic_DNA"/>
</dbReference>
<evidence type="ECO:0008006" key="2">
    <source>
        <dbReference type="Google" id="ProtNLM"/>
    </source>
</evidence>
<sequence length="142" mass="17091">MLYVLDHVDKKFIVIDPSRVPEWCEDVPYRKYGQTITHFYKKYTTAMNVNSPRWDQNIYKWSFTHEKGIVEDEEKGYSTGYLVLQYMSWWKSIQSMEICTDRVTMRQNLIIYILSLGVNAYRQLLPAEAKNYLSRINEWDIK</sequence>
<proteinExistence type="predicted"/>
<dbReference type="Proteomes" id="UP000243499">
    <property type="component" value="Chromosome 1"/>
</dbReference>
<reference evidence="1" key="1">
    <citation type="submission" date="2018-04" db="EMBL/GenBank/DDBJ databases">
        <title>WGS assembly of Panicum hallii.</title>
        <authorList>
            <person name="Lovell J."/>
            <person name="Jenkins J."/>
            <person name="Lowry D."/>
            <person name="Mamidi S."/>
            <person name="Sreedasyam A."/>
            <person name="Weng X."/>
            <person name="Barry K."/>
            <person name="Bonette J."/>
            <person name="Campitelli B."/>
            <person name="Daum C."/>
            <person name="Gordon S."/>
            <person name="Gould B."/>
            <person name="Lipzen A."/>
            <person name="Macqueen A."/>
            <person name="Palacio-Mejia J."/>
            <person name="Plott C."/>
            <person name="Shakirov E."/>
            <person name="Shu S."/>
            <person name="Yoshinaga Y."/>
            <person name="Zane M."/>
            <person name="Rokhsar D."/>
            <person name="Grimwood J."/>
            <person name="Schmutz J."/>
            <person name="Juenger T."/>
        </authorList>
    </citation>
    <scope>NUCLEOTIDE SEQUENCE [LARGE SCALE GENOMIC DNA]</scope>
    <source>
        <strain evidence="1">FIL2</strain>
    </source>
</reference>
<dbReference type="AlphaFoldDB" id="A0A2T8KVE9"/>
<protein>
    <recommendedName>
        <fullName evidence="2">Ubiquitin-like protease family profile domain-containing protein</fullName>
    </recommendedName>
</protein>
<evidence type="ECO:0000313" key="1">
    <source>
        <dbReference type="EMBL" id="PVH66148.1"/>
    </source>
</evidence>
<accession>A0A2T8KVE9</accession>
<name>A0A2T8KVE9_9POAL</name>